<dbReference type="RefSeq" id="WP_284269373.1">
    <property type="nucleotide sequence ID" value="NZ_BSOW01000017.1"/>
</dbReference>
<accession>A0ABQ6B5H6</accession>
<evidence type="ECO:0000256" key="1">
    <source>
        <dbReference type="SAM" id="MobiDB-lite"/>
    </source>
</evidence>
<feature type="compositionally biased region" description="Acidic residues" evidence="1">
    <location>
        <begin position="56"/>
        <end position="65"/>
    </location>
</feature>
<comment type="caution">
    <text evidence="2">The sequence shown here is derived from an EMBL/GenBank/DDBJ whole genome shotgun (WGS) entry which is preliminary data.</text>
</comment>
<reference evidence="3" key="1">
    <citation type="journal article" date="2019" name="Int. J. Syst. Evol. Microbiol.">
        <title>The Global Catalogue of Microorganisms (GCM) 10K type strain sequencing project: providing services to taxonomists for standard genome sequencing and annotation.</title>
        <authorList>
            <consortium name="The Broad Institute Genomics Platform"/>
            <consortium name="The Broad Institute Genome Sequencing Center for Infectious Disease"/>
            <person name="Wu L."/>
            <person name="Ma J."/>
        </authorList>
    </citation>
    <scope>NUCLEOTIDE SEQUENCE [LARGE SCALE GENOMIC DNA]</scope>
    <source>
        <strain evidence="3">NBRC 102520</strain>
    </source>
</reference>
<evidence type="ECO:0000313" key="2">
    <source>
        <dbReference type="EMBL" id="GLR88165.1"/>
    </source>
</evidence>
<evidence type="ECO:0000313" key="3">
    <source>
        <dbReference type="Proteomes" id="UP001156905"/>
    </source>
</evidence>
<sequence>MLGKTYFNKQASILLKFAKSTSNSQLSAKLVSKAADLKAQADPLPEKDVGLRAPDVDPDNETGAT</sequence>
<protein>
    <submittedName>
        <fullName evidence="2">Uncharacterized protein</fullName>
    </submittedName>
</protein>
<dbReference type="Proteomes" id="UP001156905">
    <property type="component" value="Unassembled WGS sequence"/>
</dbReference>
<proteinExistence type="predicted"/>
<dbReference type="EMBL" id="BSOW01000017">
    <property type="protein sequence ID" value="GLR88165.1"/>
    <property type="molecule type" value="Genomic_DNA"/>
</dbReference>
<organism evidence="2 3">
    <name type="scientific">Bradyrhizobium iriomotense</name>
    <dbReference type="NCBI Taxonomy" id="441950"/>
    <lineage>
        <taxon>Bacteria</taxon>
        <taxon>Pseudomonadati</taxon>
        <taxon>Pseudomonadota</taxon>
        <taxon>Alphaproteobacteria</taxon>
        <taxon>Hyphomicrobiales</taxon>
        <taxon>Nitrobacteraceae</taxon>
        <taxon>Bradyrhizobium</taxon>
    </lineage>
</organism>
<name>A0ABQ6B5H6_9BRAD</name>
<feature type="region of interest" description="Disordered" evidence="1">
    <location>
        <begin position="41"/>
        <end position="65"/>
    </location>
</feature>
<keyword evidence="3" id="KW-1185">Reference proteome</keyword>
<gene>
    <name evidence="2" type="ORF">GCM10007857_48770</name>
</gene>